<dbReference type="InterPro" id="IPR001173">
    <property type="entry name" value="Glyco_trans_2-like"/>
</dbReference>
<keyword evidence="11" id="KW-1185">Reference proteome</keyword>
<dbReference type="GO" id="GO:0005886">
    <property type="term" value="C:plasma membrane"/>
    <property type="evidence" value="ECO:0007669"/>
    <property type="project" value="TreeGrafter"/>
</dbReference>
<dbReference type="Pfam" id="PF00535">
    <property type="entry name" value="Glycos_transf_2"/>
    <property type="match status" value="1"/>
</dbReference>
<dbReference type="InterPro" id="IPR050256">
    <property type="entry name" value="Glycosyltransferase_2"/>
</dbReference>
<evidence type="ECO:0000256" key="8">
    <source>
        <dbReference type="SAM" id="Phobius"/>
    </source>
</evidence>
<dbReference type="SUPFAM" id="SSF53448">
    <property type="entry name" value="Nucleotide-diphospho-sugar transferases"/>
    <property type="match status" value="1"/>
</dbReference>
<sequence length="349" mass="37995">MKPSLSIIVPVLNEQESISRFLETARPHVDDALALIGPEARAEYLFVDDGSTDRTGDVLMLLSRLNTDVRSLRLSRNFGKEAALAAGLRHASGDAVIPMDVDLQDPPAIIPLMVRHWLGGAKVVNARRADRSSDGRFKRWSANAFYRLINMMADTPIPENVGDFRLLDRVAVDVINQLSETSRFNKGLFSWVGFRVAEVSYERAPREAGDSKWRLRGLWHLALDGITSSTTAPLRIWTYVGGLTAMGAVAYASFLIIHTLTTGVETPGYASIMVSVLLLGALNLVSLGIMGEYVGRIAKEVRNRPLYVIEADSHGIQTIGDDGAGEAPGAGQGRPPIRAAATVRRHARG</sequence>
<evidence type="ECO:0000256" key="4">
    <source>
        <dbReference type="ARBA" id="ARBA00022692"/>
    </source>
</evidence>
<evidence type="ECO:0000313" key="10">
    <source>
        <dbReference type="EMBL" id="QJQ33281.1"/>
    </source>
</evidence>
<evidence type="ECO:0000256" key="3">
    <source>
        <dbReference type="ARBA" id="ARBA00022679"/>
    </source>
</evidence>
<keyword evidence="6 8" id="KW-0472">Membrane</keyword>
<dbReference type="CDD" id="cd04187">
    <property type="entry name" value="DPM1_like_bac"/>
    <property type="match status" value="1"/>
</dbReference>
<organism evidence="10 11">
    <name type="scientific">Sphingomonas lacunae</name>
    <dbReference type="NCBI Taxonomy" id="2698828"/>
    <lineage>
        <taxon>Bacteria</taxon>
        <taxon>Pseudomonadati</taxon>
        <taxon>Pseudomonadota</taxon>
        <taxon>Alphaproteobacteria</taxon>
        <taxon>Sphingomonadales</taxon>
        <taxon>Sphingomonadaceae</taxon>
        <taxon>Sphingomonas</taxon>
    </lineage>
</organism>
<keyword evidence="4 8" id="KW-0812">Transmembrane</keyword>
<proteinExistence type="predicted"/>
<dbReference type="PANTHER" id="PTHR48090">
    <property type="entry name" value="UNDECAPRENYL-PHOSPHATE 4-DEOXY-4-FORMAMIDO-L-ARABINOSE TRANSFERASE-RELATED"/>
    <property type="match status" value="1"/>
</dbReference>
<dbReference type="KEGG" id="slan:GV829_13240"/>
<feature type="region of interest" description="Disordered" evidence="7">
    <location>
        <begin position="320"/>
        <end position="349"/>
    </location>
</feature>
<evidence type="ECO:0000256" key="5">
    <source>
        <dbReference type="ARBA" id="ARBA00022989"/>
    </source>
</evidence>
<accession>A0A6M4B1J1</accession>
<evidence type="ECO:0000256" key="2">
    <source>
        <dbReference type="ARBA" id="ARBA00022676"/>
    </source>
</evidence>
<keyword evidence="2" id="KW-0328">Glycosyltransferase</keyword>
<evidence type="ECO:0000313" key="11">
    <source>
        <dbReference type="Proteomes" id="UP000503018"/>
    </source>
</evidence>
<reference evidence="10 11" key="1">
    <citation type="submission" date="2020-01" db="EMBL/GenBank/DDBJ databases">
        <title>Sphingomonas sp. strain CSW-10.</title>
        <authorList>
            <person name="Chen W.-M."/>
        </authorList>
    </citation>
    <scope>NUCLEOTIDE SEQUENCE [LARGE SCALE GENOMIC DNA]</scope>
    <source>
        <strain evidence="10 11">CSW-10</strain>
    </source>
</reference>
<dbReference type="InterPro" id="IPR029044">
    <property type="entry name" value="Nucleotide-diphossugar_trans"/>
</dbReference>
<dbReference type="EMBL" id="CP053015">
    <property type="protein sequence ID" value="QJQ33281.1"/>
    <property type="molecule type" value="Genomic_DNA"/>
</dbReference>
<evidence type="ECO:0000259" key="9">
    <source>
        <dbReference type="Pfam" id="PF00535"/>
    </source>
</evidence>
<dbReference type="Proteomes" id="UP000503018">
    <property type="component" value="Chromosome"/>
</dbReference>
<gene>
    <name evidence="10" type="ORF">GV829_13240</name>
</gene>
<evidence type="ECO:0000256" key="1">
    <source>
        <dbReference type="ARBA" id="ARBA00004141"/>
    </source>
</evidence>
<comment type="subcellular location">
    <subcellularLocation>
        <location evidence="1">Membrane</location>
        <topology evidence="1">Multi-pass membrane protein</topology>
    </subcellularLocation>
</comment>
<protein>
    <submittedName>
        <fullName evidence="10">Glycosyltransferase family 2 protein</fullName>
    </submittedName>
</protein>
<feature type="transmembrane region" description="Helical" evidence="8">
    <location>
        <begin position="236"/>
        <end position="257"/>
    </location>
</feature>
<keyword evidence="3 10" id="KW-0808">Transferase</keyword>
<feature type="domain" description="Glycosyltransferase 2-like" evidence="9">
    <location>
        <begin position="6"/>
        <end position="172"/>
    </location>
</feature>
<dbReference type="GO" id="GO:0016757">
    <property type="term" value="F:glycosyltransferase activity"/>
    <property type="evidence" value="ECO:0007669"/>
    <property type="project" value="UniProtKB-KW"/>
</dbReference>
<dbReference type="AlphaFoldDB" id="A0A6M4B1J1"/>
<dbReference type="RefSeq" id="WP_169947379.1">
    <property type="nucleotide sequence ID" value="NZ_CP053015.1"/>
</dbReference>
<feature type="transmembrane region" description="Helical" evidence="8">
    <location>
        <begin position="269"/>
        <end position="294"/>
    </location>
</feature>
<keyword evidence="5 8" id="KW-1133">Transmembrane helix</keyword>
<evidence type="ECO:0000256" key="7">
    <source>
        <dbReference type="SAM" id="MobiDB-lite"/>
    </source>
</evidence>
<name>A0A6M4B1J1_9SPHN</name>
<dbReference type="Gene3D" id="3.90.550.10">
    <property type="entry name" value="Spore Coat Polysaccharide Biosynthesis Protein SpsA, Chain A"/>
    <property type="match status" value="1"/>
</dbReference>
<dbReference type="PANTHER" id="PTHR48090:SF1">
    <property type="entry name" value="PROPHAGE BACTOPRENOL GLUCOSYL TRANSFERASE HOMOLOG"/>
    <property type="match status" value="1"/>
</dbReference>
<evidence type="ECO:0000256" key="6">
    <source>
        <dbReference type="ARBA" id="ARBA00023136"/>
    </source>
</evidence>